<evidence type="ECO:0000313" key="1">
    <source>
        <dbReference type="EMBL" id="MEQ2210766.1"/>
    </source>
</evidence>
<organism evidence="1 2">
    <name type="scientific">Xenoophorus captivus</name>
    <dbReference type="NCBI Taxonomy" id="1517983"/>
    <lineage>
        <taxon>Eukaryota</taxon>
        <taxon>Metazoa</taxon>
        <taxon>Chordata</taxon>
        <taxon>Craniata</taxon>
        <taxon>Vertebrata</taxon>
        <taxon>Euteleostomi</taxon>
        <taxon>Actinopterygii</taxon>
        <taxon>Neopterygii</taxon>
        <taxon>Teleostei</taxon>
        <taxon>Neoteleostei</taxon>
        <taxon>Acanthomorphata</taxon>
        <taxon>Ovalentaria</taxon>
        <taxon>Atherinomorphae</taxon>
        <taxon>Cyprinodontiformes</taxon>
        <taxon>Goodeidae</taxon>
        <taxon>Xenoophorus</taxon>
    </lineage>
</organism>
<comment type="caution">
    <text evidence="1">The sequence shown here is derived from an EMBL/GenBank/DDBJ whole genome shotgun (WGS) entry which is preliminary data.</text>
</comment>
<evidence type="ECO:0000313" key="2">
    <source>
        <dbReference type="Proteomes" id="UP001434883"/>
    </source>
</evidence>
<dbReference type="Proteomes" id="UP001434883">
    <property type="component" value="Unassembled WGS sequence"/>
</dbReference>
<gene>
    <name evidence="1" type="ORF">XENOCAPTIV_018965</name>
</gene>
<accession>A0ABV0RRJ1</accession>
<keyword evidence="2" id="KW-1185">Reference proteome</keyword>
<sequence>MKSCFAMTDDLTKVEHAIAVLEKKVERKYIPTCAHFTSEKYKAFPMFDLIVSGKKVSFMVTQEQLLLLLRQRNFQHPQNSAETMFFLCQHQGRQQGNMLQSPSYV</sequence>
<protein>
    <submittedName>
        <fullName evidence="1">Uncharacterized protein</fullName>
    </submittedName>
</protein>
<name>A0ABV0RRJ1_9TELE</name>
<proteinExistence type="predicted"/>
<reference evidence="1 2" key="1">
    <citation type="submission" date="2021-06" db="EMBL/GenBank/DDBJ databases">
        <authorList>
            <person name="Palmer J.M."/>
        </authorList>
    </citation>
    <scope>NUCLEOTIDE SEQUENCE [LARGE SCALE GENOMIC DNA]</scope>
    <source>
        <strain evidence="1 2">XC_2019</strain>
        <tissue evidence="1">Muscle</tissue>
    </source>
</reference>
<dbReference type="EMBL" id="JAHRIN010054410">
    <property type="protein sequence ID" value="MEQ2210766.1"/>
    <property type="molecule type" value="Genomic_DNA"/>
</dbReference>